<dbReference type="SMART" id="SM00220">
    <property type="entry name" value="S_TKc"/>
    <property type="match status" value="1"/>
</dbReference>
<dbReference type="eggNOG" id="KOG0591">
    <property type="taxonomic scope" value="Eukaryota"/>
</dbReference>
<keyword evidence="1" id="KW-0067">ATP-binding</keyword>
<dbReference type="SUPFAM" id="SSF56112">
    <property type="entry name" value="Protein kinase-like (PK-like)"/>
    <property type="match status" value="1"/>
</dbReference>
<keyword evidence="1" id="KW-0547">Nucleotide-binding</keyword>
<evidence type="ECO:0000256" key="1">
    <source>
        <dbReference type="PROSITE-ProRule" id="PRU10141"/>
    </source>
</evidence>
<dbReference type="EMBL" id="GL385396">
    <property type="protein sequence ID" value="EJT78211.1"/>
    <property type="molecule type" value="Genomic_DNA"/>
</dbReference>
<evidence type="ECO:0000313" key="6">
    <source>
        <dbReference type="Proteomes" id="UP000006039"/>
    </source>
</evidence>
<dbReference type="GO" id="GO:0007165">
    <property type="term" value="P:signal transduction"/>
    <property type="evidence" value="ECO:0007669"/>
    <property type="project" value="TreeGrafter"/>
</dbReference>
<dbReference type="OrthoDB" id="4062651at2759"/>
<dbReference type="PROSITE" id="PS00107">
    <property type="entry name" value="PROTEIN_KINASE_ATP"/>
    <property type="match status" value="1"/>
</dbReference>
<gene>
    <name evidence="5" type="primary">20343771</name>
    <name evidence="4" type="ORF">GGTG_03313</name>
</gene>
<reference evidence="6" key="1">
    <citation type="submission" date="2010-07" db="EMBL/GenBank/DDBJ databases">
        <title>The genome sequence of Gaeumannomyces graminis var. tritici strain R3-111a-1.</title>
        <authorList>
            <consortium name="The Broad Institute Genome Sequencing Platform"/>
            <person name="Ma L.-J."/>
            <person name="Dead R."/>
            <person name="Young S."/>
            <person name="Zeng Q."/>
            <person name="Koehrsen M."/>
            <person name="Alvarado L."/>
            <person name="Berlin A."/>
            <person name="Chapman S.B."/>
            <person name="Chen Z."/>
            <person name="Freedman E."/>
            <person name="Gellesch M."/>
            <person name="Goldberg J."/>
            <person name="Griggs A."/>
            <person name="Gujja S."/>
            <person name="Heilman E.R."/>
            <person name="Heiman D."/>
            <person name="Hepburn T."/>
            <person name="Howarth C."/>
            <person name="Jen D."/>
            <person name="Larson L."/>
            <person name="Mehta T."/>
            <person name="Neiman D."/>
            <person name="Pearson M."/>
            <person name="Roberts A."/>
            <person name="Saif S."/>
            <person name="Shea T."/>
            <person name="Shenoy N."/>
            <person name="Sisk P."/>
            <person name="Stolte C."/>
            <person name="Sykes S."/>
            <person name="Walk T."/>
            <person name="White J."/>
            <person name="Yandava C."/>
            <person name="Haas B."/>
            <person name="Nusbaum C."/>
            <person name="Birren B."/>
        </authorList>
    </citation>
    <scope>NUCLEOTIDE SEQUENCE [LARGE SCALE GENOMIC DNA]</scope>
    <source>
        <strain evidence="6">R3-111a-1</strain>
    </source>
</reference>
<reference evidence="4" key="3">
    <citation type="submission" date="2010-09" db="EMBL/GenBank/DDBJ databases">
        <title>Annotation of Gaeumannomyces graminis var. tritici R3-111a-1.</title>
        <authorList>
            <consortium name="The Broad Institute Genome Sequencing Platform"/>
            <person name="Ma L.-J."/>
            <person name="Dead R."/>
            <person name="Young S.K."/>
            <person name="Zeng Q."/>
            <person name="Gargeya S."/>
            <person name="Fitzgerald M."/>
            <person name="Haas B."/>
            <person name="Abouelleil A."/>
            <person name="Alvarado L."/>
            <person name="Arachchi H.M."/>
            <person name="Berlin A."/>
            <person name="Brown A."/>
            <person name="Chapman S.B."/>
            <person name="Chen Z."/>
            <person name="Dunbar C."/>
            <person name="Freedman E."/>
            <person name="Gearin G."/>
            <person name="Gellesch M."/>
            <person name="Goldberg J."/>
            <person name="Griggs A."/>
            <person name="Gujja S."/>
            <person name="Heiman D."/>
            <person name="Howarth C."/>
            <person name="Larson L."/>
            <person name="Lui A."/>
            <person name="MacDonald P.J.P."/>
            <person name="Mehta T."/>
            <person name="Montmayeur A."/>
            <person name="Murphy C."/>
            <person name="Neiman D."/>
            <person name="Pearson M."/>
            <person name="Priest M."/>
            <person name="Roberts A."/>
            <person name="Saif S."/>
            <person name="Shea T."/>
            <person name="Shenoy N."/>
            <person name="Sisk P."/>
            <person name="Stolte C."/>
            <person name="Sykes S."/>
            <person name="Yandava C."/>
            <person name="Wortman J."/>
            <person name="Nusbaum C."/>
            <person name="Birren B."/>
        </authorList>
    </citation>
    <scope>NUCLEOTIDE SEQUENCE</scope>
    <source>
        <strain evidence="4">R3-111a-1</strain>
    </source>
</reference>
<dbReference type="PROSITE" id="PS50011">
    <property type="entry name" value="PROTEIN_KINASE_DOM"/>
    <property type="match status" value="1"/>
</dbReference>
<feature type="region of interest" description="Disordered" evidence="2">
    <location>
        <begin position="1"/>
        <end position="47"/>
    </location>
</feature>
<dbReference type="Gene3D" id="1.10.510.10">
    <property type="entry name" value="Transferase(Phosphotransferase) domain 1"/>
    <property type="match status" value="1"/>
</dbReference>
<evidence type="ECO:0000313" key="4">
    <source>
        <dbReference type="EMBL" id="EJT78211.1"/>
    </source>
</evidence>
<dbReference type="InterPro" id="IPR017441">
    <property type="entry name" value="Protein_kinase_ATP_BS"/>
</dbReference>
<name>J3NPV6_GAET3</name>
<evidence type="ECO:0000313" key="5">
    <source>
        <dbReference type="EnsemblFungi" id="EJT78211"/>
    </source>
</evidence>
<dbReference type="Proteomes" id="UP000006039">
    <property type="component" value="Unassembled WGS sequence"/>
</dbReference>
<dbReference type="PANTHER" id="PTHR23257">
    <property type="entry name" value="SERINE-THREONINE PROTEIN KINASE"/>
    <property type="match status" value="1"/>
</dbReference>
<dbReference type="HOGENOM" id="CLU_375537_0_0_1"/>
<dbReference type="GO" id="GO:0005524">
    <property type="term" value="F:ATP binding"/>
    <property type="evidence" value="ECO:0007669"/>
    <property type="project" value="UniProtKB-UniRule"/>
</dbReference>
<feature type="region of interest" description="Disordered" evidence="2">
    <location>
        <begin position="711"/>
        <end position="739"/>
    </location>
</feature>
<feature type="binding site" evidence="1">
    <location>
        <position position="360"/>
    </location>
    <ligand>
        <name>ATP</name>
        <dbReference type="ChEBI" id="CHEBI:30616"/>
    </ligand>
</feature>
<dbReference type="GO" id="GO:0004672">
    <property type="term" value="F:protein kinase activity"/>
    <property type="evidence" value="ECO:0007669"/>
    <property type="project" value="InterPro"/>
</dbReference>
<reference evidence="5" key="4">
    <citation type="journal article" date="2015" name="G3 (Bethesda)">
        <title>Genome sequences of three phytopathogenic species of the Magnaporthaceae family of fungi.</title>
        <authorList>
            <person name="Okagaki L.H."/>
            <person name="Nunes C.C."/>
            <person name="Sailsbery J."/>
            <person name="Clay B."/>
            <person name="Brown D."/>
            <person name="John T."/>
            <person name="Oh Y."/>
            <person name="Young N."/>
            <person name="Fitzgerald M."/>
            <person name="Haas B.J."/>
            <person name="Zeng Q."/>
            <person name="Young S."/>
            <person name="Adiconis X."/>
            <person name="Fan L."/>
            <person name="Levin J.Z."/>
            <person name="Mitchell T.K."/>
            <person name="Okubara P.A."/>
            <person name="Farman M.L."/>
            <person name="Kohn L.M."/>
            <person name="Birren B."/>
            <person name="Ma L.-J."/>
            <person name="Dean R.A."/>
        </authorList>
    </citation>
    <scope>NUCLEOTIDE SEQUENCE</scope>
    <source>
        <strain evidence="5">R3-111a-1</strain>
    </source>
</reference>
<dbReference type="VEuPathDB" id="FungiDB:GGTG_03313"/>
<sequence>MAPPHLTNNRQGTGRQDAARGDARQGVVKSGHNPTRGASARARSDGRMSSILQGIRGMVFGGLSGAAHAPRAAPRARLLSAQPGFGPIPPPPPPGYARGVSTAPPAYTAAAPHAPPHLPTLRETADTNAQLLQRQRYPSWKPIPPPMRLPPPPQFRPLAPLTIAPLPTLLHPLVPLENFNTAAHLLQQPRYPSGRPIAAPVNLPLPPQLPTPAPPWPNRVLKPGQLVTRQLCADYFRNFWWRGDGRPYDSASRQHIWSRINIPAVSGYRHSERAVGLYREHKLAGRRGAARLLMKLSPGVSPFKKAGQAEQVAALLDDKARVLHKAGMKFRRLLGYGGYGLVALFRAENVAGRIQDVVAKFNLRANNNTSFPKEKAALRDLSRAEHIVQLFSPHEFFGPLLTAKAPGSAMGAPFDADAAEADQDILLLEYSRLGDMGKFIVQLTDDLPPKLLWYLWKCLLMGVIEIEYPPLKQPAHEHLREMPGVQPDYDHRQPGDRPSTLVHFDLDPLNVLVSDGDEFNHNLTPKLQIADFGLASRWPSNRARRDTEAAWNYRKRGKPRFYAPEQFAPEWDSVFLNPASEVPEGSKHVAGNYGWKTNLYQAAHIMWMLITGVEPHFPPTLDWDPAPGAEPPVPPTYGGYLFSEGFKYVDAHMRLTVARCMAHAPDDRPDMAWLVKDLEENVGRVNAMSTPQSDEQLKAGCILLFAEPPSRREREPVFNPNKPFDPRNPQLNPLDDVRR</sequence>
<keyword evidence="6" id="KW-1185">Reference proteome</keyword>
<dbReference type="RefSeq" id="XP_009219356.1">
    <property type="nucleotide sequence ID" value="XM_009221092.1"/>
</dbReference>
<dbReference type="GeneID" id="20343771"/>
<dbReference type="AlphaFoldDB" id="J3NPV6"/>
<evidence type="ECO:0000259" key="3">
    <source>
        <dbReference type="PROSITE" id="PS50011"/>
    </source>
</evidence>
<reference evidence="4" key="2">
    <citation type="submission" date="2010-07" db="EMBL/GenBank/DDBJ databases">
        <authorList>
            <consortium name="The Broad Institute Genome Sequencing Platform"/>
            <consortium name="Broad Institute Genome Sequencing Center for Infectious Disease"/>
            <person name="Ma L.-J."/>
            <person name="Dead R."/>
            <person name="Young S."/>
            <person name="Zeng Q."/>
            <person name="Koehrsen M."/>
            <person name="Alvarado L."/>
            <person name="Berlin A."/>
            <person name="Chapman S.B."/>
            <person name="Chen Z."/>
            <person name="Freedman E."/>
            <person name="Gellesch M."/>
            <person name="Goldberg J."/>
            <person name="Griggs A."/>
            <person name="Gujja S."/>
            <person name="Heilman E.R."/>
            <person name="Heiman D."/>
            <person name="Hepburn T."/>
            <person name="Howarth C."/>
            <person name="Jen D."/>
            <person name="Larson L."/>
            <person name="Mehta T."/>
            <person name="Neiman D."/>
            <person name="Pearson M."/>
            <person name="Roberts A."/>
            <person name="Saif S."/>
            <person name="Shea T."/>
            <person name="Shenoy N."/>
            <person name="Sisk P."/>
            <person name="Stolte C."/>
            <person name="Sykes S."/>
            <person name="Walk T."/>
            <person name="White J."/>
            <person name="Yandava C."/>
            <person name="Haas B."/>
            <person name="Nusbaum C."/>
            <person name="Birren B."/>
        </authorList>
    </citation>
    <scope>NUCLEOTIDE SEQUENCE</scope>
    <source>
        <strain evidence="4">R3-111a-1</strain>
    </source>
</reference>
<protein>
    <recommendedName>
        <fullName evidence="3">Protein kinase domain-containing protein</fullName>
    </recommendedName>
</protein>
<feature type="compositionally biased region" description="Polar residues" evidence="2">
    <location>
        <begin position="1"/>
        <end position="14"/>
    </location>
</feature>
<accession>J3NPV6</accession>
<dbReference type="InterPro" id="IPR011009">
    <property type="entry name" value="Kinase-like_dom_sf"/>
</dbReference>
<dbReference type="GO" id="GO:0050793">
    <property type="term" value="P:regulation of developmental process"/>
    <property type="evidence" value="ECO:0007669"/>
    <property type="project" value="UniProtKB-ARBA"/>
</dbReference>
<reference evidence="5" key="5">
    <citation type="submission" date="2018-04" db="UniProtKB">
        <authorList>
            <consortium name="EnsemblFungi"/>
        </authorList>
    </citation>
    <scope>IDENTIFICATION</scope>
    <source>
        <strain evidence="5">R3-111a-1</strain>
    </source>
</reference>
<dbReference type="InterPro" id="IPR050167">
    <property type="entry name" value="Ser_Thr_protein_kinase"/>
</dbReference>
<proteinExistence type="predicted"/>
<evidence type="ECO:0000256" key="2">
    <source>
        <dbReference type="SAM" id="MobiDB-lite"/>
    </source>
</evidence>
<dbReference type="GO" id="GO:0005737">
    <property type="term" value="C:cytoplasm"/>
    <property type="evidence" value="ECO:0007669"/>
    <property type="project" value="TreeGrafter"/>
</dbReference>
<dbReference type="InterPro" id="IPR000719">
    <property type="entry name" value="Prot_kinase_dom"/>
</dbReference>
<dbReference type="EnsemblFungi" id="EJT78211">
    <property type="protein sequence ID" value="EJT78211"/>
    <property type="gene ID" value="GGTG_03313"/>
</dbReference>
<organism evidence="4">
    <name type="scientific">Gaeumannomyces tritici (strain R3-111a-1)</name>
    <name type="common">Wheat and barley take-all root rot fungus</name>
    <name type="synonym">Gaeumannomyces graminis var. tritici</name>
    <dbReference type="NCBI Taxonomy" id="644352"/>
    <lineage>
        <taxon>Eukaryota</taxon>
        <taxon>Fungi</taxon>
        <taxon>Dikarya</taxon>
        <taxon>Ascomycota</taxon>
        <taxon>Pezizomycotina</taxon>
        <taxon>Sordariomycetes</taxon>
        <taxon>Sordariomycetidae</taxon>
        <taxon>Magnaporthales</taxon>
        <taxon>Magnaporthaceae</taxon>
        <taxon>Gaeumannomyces</taxon>
    </lineage>
</organism>
<feature type="domain" description="Protein kinase" evidence="3">
    <location>
        <begin position="328"/>
        <end position="682"/>
    </location>
</feature>